<evidence type="ECO:0000256" key="12">
    <source>
        <dbReference type="ARBA" id="ARBA00023140"/>
    </source>
</evidence>
<feature type="domain" description="Acyl-CoA oxidase C-alpha1" evidence="16">
    <location>
        <begin position="270"/>
        <end position="431"/>
    </location>
</feature>
<sequence length="851" mass="95788">MTSINNNVKETPLSLLLWGGKDRFRRREEILKVFTNNALFSKSLVTIPSLARKDAWTRAVFQSRELIAIKKTYGWSNEQFIEAIRMLDDSLPVLPQFRIFLSNLERQMSDEQKKIWVPKAERFEIFGCYAQTELGHGSNVRGIETTATFDHDTDEFIINSPTLSSTKYWIGASGIWATHALVVARLIIDGKDLGNHIFLTQLRNLETQELMPGVEIYELGPKVFQGMLGVDNGALQFHQVRIPRTQMLTRNAQVHRDGSYSPPKNTKHSYGSMVTVRALMAQITGFDLIKAVVTAYHYTTFRRQFGNKGTEGETRVFDYASVKFRLLPLLAKGTTLILVGRTIKDEYDRYSANVLRTGDTSQLEDLHLQTVGAKVYSTEITARGIEVCRIACGGHGYNALAGFGRMYANAVNAVTYEGDNYVLSQQIPKAILKHLKNRTEGSLPSLSHLAMLRSSSSKQGIAVRSKDAWFEYNNQKWVLEERLTLLVKNHMEDTENGKDTSFSVHTLTMAYCDMVYWKGLWEVVKACDIGVKEQLESLAQVFSLSILQDAYKELVGEQFVSQAQQKLLKEAYEDAIERLAGNTPSIIDGYGYTEYEMDSALARADMSPYEALWEGAQKIERQGKIYIITLQISDENRLNSTYCQEIIRAFHDIQRQIGPDAEGAVVTRGNNNKFFCTGLDLNEGDTNEFANTDGFYPMLHTICDFPYPTVACVTGHTFGGACLFALAHDYRVMNGERGFFCMPPIELGLHFDGIGALPKAKLAPRTVRKLLWEAHKFTGKEALEHGIVDFIAKPDKMFDVALELAQKWAPKAKMGVYSAIRSEQVGDAVAKFKAISYVHGRQVNNKPKAKI</sequence>
<keyword evidence="18" id="KW-1185">Reference proteome</keyword>
<dbReference type="SUPFAM" id="SSF56645">
    <property type="entry name" value="Acyl-CoA dehydrogenase NM domain-like"/>
    <property type="match status" value="1"/>
</dbReference>
<dbReference type="Pfam" id="PF01756">
    <property type="entry name" value="ACOX"/>
    <property type="match status" value="1"/>
</dbReference>
<evidence type="ECO:0000256" key="9">
    <source>
        <dbReference type="ARBA" id="ARBA00022832"/>
    </source>
</evidence>
<keyword evidence="10" id="KW-0560">Oxidoreductase</keyword>
<evidence type="ECO:0000259" key="16">
    <source>
        <dbReference type="Pfam" id="PF22924"/>
    </source>
</evidence>
<keyword evidence="7" id="KW-0285">Flavoprotein</keyword>
<dbReference type="OMA" id="TVHELTM"/>
<dbReference type="SUPFAM" id="SSF52096">
    <property type="entry name" value="ClpP/crotonase"/>
    <property type="match status" value="1"/>
</dbReference>
<dbReference type="AlphaFoldDB" id="A0A3E2HFN7"/>
<dbReference type="PANTHER" id="PTHR10909:SF250">
    <property type="entry name" value="PEROXISOMAL ACYL-COENZYME A OXIDASE 1"/>
    <property type="match status" value="1"/>
</dbReference>
<dbReference type="InterPro" id="IPR002655">
    <property type="entry name" value="Acyl-CoA_oxidase_C"/>
</dbReference>
<feature type="non-terminal residue" evidence="17">
    <location>
        <position position="851"/>
    </location>
</feature>
<evidence type="ECO:0000256" key="1">
    <source>
        <dbReference type="ARBA" id="ARBA00001201"/>
    </source>
</evidence>
<evidence type="ECO:0000259" key="15">
    <source>
        <dbReference type="Pfam" id="PF14749"/>
    </source>
</evidence>
<evidence type="ECO:0000259" key="13">
    <source>
        <dbReference type="Pfam" id="PF01756"/>
    </source>
</evidence>
<name>A0A3E2HFN7_SCYLI</name>
<comment type="subcellular location">
    <subcellularLocation>
        <location evidence="3">Peroxisome</location>
    </subcellularLocation>
</comment>
<feature type="domain" description="Acyl-CoA oxidase/dehydrogenase middle" evidence="14">
    <location>
        <begin position="128"/>
        <end position="240"/>
    </location>
</feature>
<dbReference type="GO" id="GO:0003997">
    <property type="term" value="F:acyl-CoA oxidase activity"/>
    <property type="evidence" value="ECO:0007669"/>
    <property type="project" value="UniProtKB-EC"/>
</dbReference>
<dbReference type="EMBL" id="NCSJ02000064">
    <property type="protein sequence ID" value="RFU31962.1"/>
    <property type="molecule type" value="Genomic_DNA"/>
</dbReference>
<dbReference type="GO" id="GO:0005504">
    <property type="term" value="F:fatty acid binding"/>
    <property type="evidence" value="ECO:0007669"/>
    <property type="project" value="TreeGrafter"/>
</dbReference>
<dbReference type="Pfam" id="PF22924">
    <property type="entry name" value="ACOX_C_alpha1"/>
    <property type="match status" value="1"/>
</dbReference>
<dbReference type="InterPro" id="IPR029320">
    <property type="entry name" value="Acyl-CoA_ox_N"/>
</dbReference>
<dbReference type="GO" id="GO:0055088">
    <property type="term" value="P:lipid homeostasis"/>
    <property type="evidence" value="ECO:0007669"/>
    <property type="project" value="TreeGrafter"/>
</dbReference>
<evidence type="ECO:0000256" key="2">
    <source>
        <dbReference type="ARBA" id="ARBA00001974"/>
    </source>
</evidence>
<dbReference type="FunFam" id="3.90.226.10:FF:000113">
    <property type="entry name" value="Enoyl-CoA hydratase/isomerase family protein (AFU_orthologue AFUA_2G14850)"/>
    <property type="match status" value="1"/>
</dbReference>
<evidence type="ECO:0000313" key="17">
    <source>
        <dbReference type="EMBL" id="RFU31962.1"/>
    </source>
</evidence>
<dbReference type="InterPro" id="IPR006091">
    <property type="entry name" value="Acyl-CoA_Oxase/DH_mid-dom"/>
</dbReference>
<dbReference type="Pfam" id="PF14749">
    <property type="entry name" value="Acyl-CoA_ox_N"/>
    <property type="match status" value="1"/>
</dbReference>
<dbReference type="Gene3D" id="1.20.140.10">
    <property type="entry name" value="Butyryl-CoA Dehydrogenase, subunit A, domain 3"/>
    <property type="match status" value="2"/>
</dbReference>
<comment type="pathway">
    <text evidence="4">Lipid metabolism; peroxisomal fatty acid beta-oxidation.</text>
</comment>
<dbReference type="Gene3D" id="1.10.540.10">
    <property type="entry name" value="Acyl-CoA dehydrogenase/oxidase, N-terminal domain"/>
    <property type="match status" value="1"/>
</dbReference>
<feature type="domain" description="Acyl-coenzyme A oxidase N-terminal" evidence="15">
    <location>
        <begin position="12"/>
        <end position="126"/>
    </location>
</feature>
<keyword evidence="9" id="KW-0276">Fatty acid metabolism</keyword>
<evidence type="ECO:0000256" key="10">
    <source>
        <dbReference type="ARBA" id="ARBA00023002"/>
    </source>
</evidence>
<dbReference type="SUPFAM" id="SSF47203">
    <property type="entry name" value="Acyl-CoA dehydrogenase C-terminal domain-like"/>
    <property type="match status" value="2"/>
</dbReference>
<dbReference type="EC" id="1.3.3.6" evidence="6"/>
<dbReference type="Proteomes" id="UP000258309">
    <property type="component" value="Unassembled WGS sequence"/>
</dbReference>
<evidence type="ECO:0000256" key="11">
    <source>
        <dbReference type="ARBA" id="ARBA00023098"/>
    </source>
</evidence>
<dbReference type="GO" id="GO:0033540">
    <property type="term" value="P:fatty acid beta-oxidation using acyl-CoA oxidase"/>
    <property type="evidence" value="ECO:0007669"/>
    <property type="project" value="UniProtKB-UniPathway"/>
</dbReference>
<dbReference type="FunFam" id="2.40.110.10:FF:000003">
    <property type="entry name" value="Acyl-coenzyme A oxidase"/>
    <property type="match status" value="1"/>
</dbReference>
<evidence type="ECO:0000313" key="18">
    <source>
        <dbReference type="Proteomes" id="UP000258309"/>
    </source>
</evidence>
<evidence type="ECO:0000256" key="5">
    <source>
        <dbReference type="ARBA" id="ARBA00006288"/>
    </source>
</evidence>
<evidence type="ECO:0000256" key="4">
    <source>
        <dbReference type="ARBA" id="ARBA00004846"/>
    </source>
</evidence>
<dbReference type="InterPro" id="IPR037069">
    <property type="entry name" value="AcylCoA_DH/ox_N_sf"/>
</dbReference>
<evidence type="ECO:0000256" key="6">
    <source>
        <dbReference type="ARBA" id="ARBA00012870"/>
    </source>
</evidence>
<dbReference type="InterPro" id="IPR055060">
    <property type="entry name" value="ACOX_C_alpha1"/>
</dbReference>
<dbReference type="OrthoDB" id="538336at2759"/>
<dbReference type="Gene3D" id="2.40.110.10">
    <property type="entry name" value="Butyryl-CoA Dehydrogenase, subunit A, domain 2"/>
    <property type="match status" value="1"/>
</dbReference>
<dbReference type="InterPro" id="IPR009100">
    <property type="entry name" value="AcylCoA_DH/oxidase_NM_dom_sf"/>
</dbReference>
<keyword evidence="12" id="KW-0576">Peroxisome</keyword>
<dbReference type="CDD" id="cd06558">
    <property type="entry name" value="crotonase-like"/>
    <property type="match status" value="1"/>
</dbReference>
<protein>
    <recommendedName>
        <fullName evidence="6">acyl-CoA oxidase</fullName>
        <ecNumber evidence="6">1.3.3.6</ecNumber>
    </recommendedName>
</protein>
<comment type="cofactor">
    <cofactor evidence="2">
        <name>FAD</name>
        <dbReference type="ChEBI" id="CHEBI:57692"/>
    </cofactor>
</comment>
<proteinExistence type="inferred from homology"/>
<dbReference type="UniPathway" id="UPA00661"/>
<dbReference type="InterPro" id="IPR012258">
    <property type="entry name" value="Acyl-CoA_oxidase"/>
</dbReference>
<evidence type="ECO:0000256" key="3">
    <source>
        <dbReference type="ARBA" id="ARBA00004275"/>
    </source>
</evidence>
<dbReference type="InterPro" id="IPR046373">
    <property type="entry name" value="Acyl-CoA_Oxase/DH_mid-dom_sf"/>
</dbReference>
<gene>
    <name evidence="17" type="ORF">B7463_g4380</name>
</gene>
<dbReference type="Pfam" id="PF00378">
    <property type="entry name" value="ECH_1"/>
    <property type="match status" value="1"/>
</dbReference>
<dbReference type="Pfam" id="PF02770">
    <property type="entry name" value="Acyl-CoA_dh_M"/>
    <property type="match status" value="1"/>
</dbReference>
<reference evidence="17 18" key="1">
    <citation type="submission" date="2018-05" db="EMBL/GenBank/DDBJ databases">
        <title>Draft genome sequence of Scytalidium lignicola DSM 105466, a ubiquitous saprotrophic fungus.</title>
        <authorList>
            <person name="Buettner E."/>
            <person name="Gebauer A.M."/>
            <person name="Hofrichter M."/>
            <person name="Liers C."/>
            <person name="Kellner H."/>
        </authorList>
    </citation>
    <scope>NUCLEOTIDE SEQUENCE [LARGE SCALE GENOMIC DNA]</scope>
    <source>
        <strain evidence="17 18">DSM 105466</strain>
    </source>
</reference>
<keyword evidence="8" id="KW-0274">FAD</keyword>
<evidence type="ECO:0000256" key="7">
    <source>
        <dbReference type="ARBA" id="ARBA00022630"/>
    </source>
</evidence>
<comment type="caution">
    <text evidence="17">The sequence shown here is derived from an EMBL/GenBank/DDBJ whole genome shotgun (WGS) entry which is preliminary data.</text>
</comment>
<dbReference type="InterPro" id="IPR001753">
    <property type="entry name" value="Enoyl-CoA_hydra/iso"/>
</dbReference>
<keyword evidence="11" id="KW-0443">Lipid metabolism</keyword>
<dbReference type="STRING" id="5539.A0A3E2HFN7"/>
<feature type="domain" description="Acyl-CoA oxidase C-terminal" evidence="13">
    <location>
        <begin position="485"/>
        <end position="618"/>
    </location>
</feature>
<dbReference type="Gene3D" id="3.90.226.10">
    <property type="entry name" value="2-enoyl-CoA Hydratase, Chain A, domain 1"/>
    <property type="match status" value="1"/>
</dbReference>
<organism evidence="17 18">
    <name type="scientific">Scytalidium lignicola</name>
    <name type="common">Hyphomycete</name>
    <dbReference type="NCBI Taxonomy" id="5539"/>
    <lineage>
        <taxon>Eukaryota</taxon>
        <taxon>Fungi</taxon>
        <taxon>Dikarya</taxon>
        <taxon>Ascomycota</taxon>
        <taxon>Pezizomycotina</taxon>
        <taxon>Leotiomycetes</taxon>
        <taxon>Leotiomycetes incertae sedis</taxon>
        <taxon>Scytalidium</taxon>
    </lineage>
</organism>
<evidence type="ECO:0000256" key="8">
    <source>
        <dbReference type="ARBA" id="ARBA00022827"/>
    </source>
</evidence>
<comment type="similarity">
    <text evidence="5">Belongs to the acyl-CoA oxidase family.</text>
</comment>
<dbReference type="InterPro" id="IPR036250">
    <property type="entry name" value="AcylCo_DH-like_C"/>
</dbReference>
<dbReference type="InterPro" id="IPR029045">
    <property type="entry name" value="ClpP/crotonase-like_dom_sf"/>
</dbReference>
<feature type="non-terminal residue" evidence="17">
    <location>
        <position position="1"/>
    </location>
</feature>
<dbReference type="GO" id="GO:0005777">
    <property type="term" value="C:peroxisome"/>
    <property type="evidence" value="ECO:0007669"/>
    <property type="project" value="UniProtKB-SubCell"/>
</dbReference>
<dbReference type="GO" id="GO:0071949">
    <property type="term" value="F:FAD binding"/>
    <property type="evidence" value="ECO:0007669"/>
    <property type="project" value="InterPro"/>
</dbReference>
<accession>A0A3E2HFN7</accession>
<dbReference type="PANTHER" id="PTHR10909">
    <property type="entry name" value="ELECTRON TRANSPORT OXIDOREDUCTASE"/>
    <property type="match status" value="1"/>
</dbReference>
<comment type="catalytic activity">
    <reaction evidence="1">
        <text>a 2,3-saturated acyl-CoA + O2 = a (2E)-enoyl-CoA + H2O2</text>
        <dbReference type="Rhea" id="RHEA:38959"/>
        <dbReference type="ChEBI" id="CHEBI:15379"/>
        <dbReference type="ChEBI" id="CHEBI:16240"/>
        <dbReference type="ChEBI" id="CHEBI:58856"/>
        <dbReference type="ChEBI" id="CHEBI:65111"/>
        <dbReference type="EC" id="1.3.3.6"/>
    </reaction>
</comment>
<evidence type="ECO:0000259" key="14">
    <source>
        <dbReference type="Pfam" id="PF02770"/>
    </source>
</evidence>